<feature type="compositionally biased region" description="Low complexity" evidence="1">
    <location>
        <begin position="235"/>
        <end position="246"/>
    </location>
</feature>
<accession>A0A699YIU9</accession>
<dbReference type="GO" id="GO:0003682">
    <property type="term" value="F:chromatin binding"/>
    <property type="evidence" value="ECO:0007669"/>
    <property type="project" value="TreeGrafter"/>
</dbReference>
<feature type="region of interest" description="Disordered" evidence="1">
    <location>
        <begin position="208"/>
        <end position="284"/>
    </location>
</feature>
<evidence type="ECO:0000256" key="1">
    <source>
        <dbReference type="SAM" id="MobiDB-lite"/>
    </source>
</evidence>
<evidence type="ECO:0000259" key="2">
    <source>
        <dbReference type="Pfam" id="PF20946"/>
    </source>
</evidence>
<dbReference type="GO" id="GO:0000278">
    <property type="term" value="P:mitotic cell cycle"/>
    <property type="evidence" value="ECO:0007669"/>
    <property type="project" value="TreeGrafter"/>
</dbReference>
<dbReference type="InterPro" id="IPR048591">
    <property type="entry name" value="WDHD1/CFT4_hel"/>
</dbReference>
<reference evidence="3 4" key="1">
    <citation type="submission" date="2020-02" db="EMBL/GenBank/DDBJ databases">
        <title>Draft genome sequence of Haematococcus lacustris strain NIES-144.</title>
        <authorList>
            <person name="Morimoto D."/>
            <person name="Nakagawa S."/>
            <person name="Yoshida T."/>
            <person name="Sawayama S."/>
        </authorList>
    </citation>
    <scope>NUCLEOTIDE SEQUENCE [LARGE SCALE GENOMIC DNA]</scope>
    <source>
        <strain evidence="3 4">NIES-144</strain>
    </source>
</reference>
<gene>
    <name evidence="3" type="ORF">HaLaN_05265</name>
</gene>
<dbReference type="PANTHER" id="PTHR19932">
    <property type="entry name" value="WD REPEAT AND HMG-BOX DNA BINDING PROTEIN"/>
    <property type="match status" value="1"/>
</dbReference>
<feature type="region of interest" description="Disordered" evidence="1">
    <location>
        <begin position="175"/>
        <end position="194"/>
    </location>
</feature>
<feature type="domain" description="WDHD1/CFT4 helical bundle" evidence="2">
    <location>
        <begin position="87"/>
        <end position="158"/>
    </location>
</feature>
<dbReference type="PANTHER" id="PTHR19932:SF10">
    <property type="entry name" value="WD REPEAT AND HMG-BOX DNA-BINDING PROTEIN 1"/>
    <property type="match status" value="1"/>
</dbReference>
<dbReference type="AlphaFoldDB" id="A0A699YIU9"/>
<protein>
    <submittedName>
        <fullName evidence="3">WD_REPEATS_REGION domain-containing protein</fullName>
    </submittedName>
</protein>
<sequence length="284" mass="28962">MPQVCPRSPQFGGCWVAVWDGAAAAAGATRGSQVHWPVAITGTTVYSILCSAQQPYPQMAPRPFFTTSPLSIASLQVEGGNAALEGEHLLTSIMVSSACLKCEAAGGGWEGTQAADELLTRQTEADRCLLKIFQAALKADRQARALEVASLLSLHRSFEDEMAAAGACTPVPYKSSGGRSLAESGEDAAQPGANGLQHQTIDLSAVTPSAAQGTSNAHHGQAASTPPTTGGVGSLTALKAAAATKTPDAVNGTSGAETNKRKPAAAAANLGNPFARRPSKQAKT</sequence>
<dbReference type="Pfam" id="PF20946">
    <property type="entry name" value="Ctf4_C"/>
    <property type="match status" value="1"/>
</dbReference>
<feature type="compositionally biased region" description="Polar residues" evidence="1">
    <location>
        <begin position="208"/>
        <end position="228"/>
    </location>
</feature>
<evidence type="ECO:0000313" key="4">
    <source>
        <dbReference type="Proteomes" id="UP000485058"/>
    </source>
</evidence>
<dbReference type="Proteomes" id="UP000485058">
    <property type="component" value="Unassembled WGS sequence"/>
</dbReference>
<evidence type="ECO:0000313" key="3">
    <source>
        <dbReference type="EMBL" id="GFH10023.1"/>
    </source>
</evidence>
<dbReference type="GO" id="GO:0006281">
    <property type="term" value="P:DNA repair"/>
    <property type="evidence" value="ECO:0007669"/>
    <property type="project" value="TreeGrafter"/>
</dbReference>
<organism evidence="3 4">
    <name type="scientific">Haematococcus lacustris</name>
    <name type="common">Green alga</name>
    <name type="synonym">Haematococcus pluvialis</name>
    <dbReference type="NCBI Taxonomy" id="44745"/>
    <lineage>
        <taxon>Eukaryota</taxon>
        <taxon>Viridiplantae</taxon>
        <taxon>Chlorophyta</taxon>
        <taxon>core chlorophytes</taxon>
        <taxon>Chlorophyceae</taxon>
        <taxon>CS clade</taxon>
        <taxon>Chlamydomonadales</taxon>
        <taxon>Haematococcaceae</taxon>
        <taxon>Haematococcus</taxon>
    </lineage>
</organism>
<dbReference type="EMBL" id="BLLF01000281">
    <property type="protein sequence ID" value="GFH10023.1"/>
    <property type="molecule type" value="Genomic_DNA"/>
</dbReference>
<dbReference type="GO" id="GO:0006261">
    <property type="term" value="P:DNA-templated DNA replication"/>
    <property type="evidence" value="ECO:0007669"/>
    <property type="project" value="TreeGrafter"/>
</dbReference>
<proteinExistence type="predicted"/>
<dbReference type="GO" id="GO:0043596">
    <property type="term" value="C:nuclear replication fork"/>
    <property type="evidence" value="ECO:0007669"/>
    <property type="project" value="TreeGrafter"/>
</dbReference>
<name>A0A699YIU9_HAELA</name>
<comment type="caution">
    <text evidence="3">The sequence shown here is derived from an EMBL/GenBank/DDBJ whole genome shotgun (WGS) entry which is preliminary data.</text>
</comment>
<keyword evidence="4" id="KW-1185">Reference proteome</keyword>